<keyword evidence="2" id="KW-1185">Reference proteome</keyword>
<accession>A0ACB6RBS2</accession>
<sequence>MTLPVSNRGPELLAVDVFFMSTAIIATSLRCYVRVDMVKAFGLDDWLMVFAMLSFISYCSFSIAGVHYGTGHHRADLLAKSDEIATKCWWFCFLFYCITMISSKVSIGFFLLRVTVKKIHAWIIYVAMSISILAGVVFFFVCLFQCTPVSHFWKRDQPGKCININAIIGLSYLYSIFSIVSDFTFAILPGFLIWGLQLKRRTKLALIPLLAMGCIASSAVVVRLAYLKNFRDPDFLWATLDIAIWSTVEQGLAITAGSLATLRPLMQLVTHGLGLSTGPSRMRPSGYG</sequence>
<gene>
    <name evidence="1" type="ORF">BDR25DRAFT_203703</name>
</gene>
<reference evidence="1" key="1">
    <citation type="journal article" date="2020" name="Stud. Mycol.">
        <title>101 Dothideomycetes genomes: a test case for predicting lifestyles and emergence of pathogens.</title>
        <authorList>
            <person name="Haridas S."/>
            <person name="Albert R."/>
            <person name="Binder M."/>
            <person name="Bloem J."/>
            <person name="Labutti K."/>
            <person name="Salamov A."/>
            <person name="Andreopoulos B."/>
            <person name="Baker S."/>
            <person name="Barry K."/>
            <person name="Bills G."/>
            <person name="Bluhm B."/>
            <person name="Cannon C."/>
            <person name="Castanera R."/>
            <person name="Culley D."/>
            <person name="Daum C."/>
            <person name="Ezra D."/>
            <person name="Gonzalez J."/>
            <person name="Henrissat B."/>
            <person name="Kuo A."/>
            <person name="Liang C."/>
            <person name="Lipzen A."/>
            <person name="Lutzoni F."/>
            <person name="Magnuson J."/>
            <person name="Mondo S."/>
            <person name="Nolan M."/>
            <person name="Ohm R."/>
            <person name="Pangilinan J."/>
            <person name="Park H.-J."/>
            <person name="Ramirez L."/>
            <person name="Alfaro M."/>
            <person name="Sun H."/>
            <person name="Tritt A."/>
            <person name="Yoshinaga Y."/>
            <person name="Zwiers L.-H."/>
            <person name="Turgeon B."/>
            <person name="Goodwin S."/>
            <person name="Spatafora J."/>
            <person name="Crous P."/>
            <person name="Grigoriev I."/>
        </authorList>
    </citation>
    <scope>NUCLEOTIDE SEQUENCE</scope>
    <source>
        <strain evidence="1">ATCC 200398</strain>
    </source>
</reference>
<dbReference type="Proteomes" id="UP000799755">
    <property type="component" value="Unassembled WGS sequence"/>
</dbReference>
<feature type="non-terminal residue" evidence="1">
    <location>
        <position position="288"/>
    </location>
</feature>
<organism evidence="1 2">
    <name type="scientific">Lindgomyces ingoldianus</name>
    <dbReference type="NCBI Taxonomy" id="673940"/>
    <lineage>
        <taxon>Eukaryota</taxon>
        <taxon>Fungi</taxon>
        <taxon>Dikarya</taxon>
        <taxon>Ascomycota</taxon>
        <taxon>Pezizomycotina</taxon>
        <taxon>Dothideomycetes</taxon>
        <taxon>Pleosporomycetidae</taxon>
        <taxon>Pleosporales</taxon>
        <taxon>Lindgomycetaceae</taxon>
        <taxon>Lindgomyces</taxon>
    </lineage>
</organism>
<comment type="caution">
    <text evidence="1">The sequence shown here is derived from an EMBL/GenBank/DDBJ whole genome shotgun (WGS) entry which is preliminary data.</text>
</comment>
<dbReference type="EMBL" id="MU003494">
    <property type="protein sequence ID" value="KAF2476778.1"/>
    <property type="molecule type" value="Genomic_DNA"/>
</dbReference>
<evidence type="ECO:0000313" key="1">
    <source>
        <dbReference type="EMBL" id="KAF2476778.1"/>
    </source>
</evidence>
<protein>
    <submittedName>
        <fullName evidence="1">Uncharacterized protein</fullName>
    </submittedName>
</protein>
<name>A0ACB6RBS2_9PLEO</name>
<evidence type="ECO:0000313" key="2">
    <source>
        <dbReference type="Proteomes" id="UP000799755"/>
    </source>
</evidence>
<proteinExistence type="predicted"/>